<evidence type="ECO:0000313" key="10">
    <source>
        <dbReference type="Proteomes" id="UP000190961"/>
    </source>
</evidence>
<sequence>MMKKIILWTVVAVMITSCADYLDVQPQSQVDRDVLFSTQEGFMEALVGIYVRGTQNDSYGNEVTFGFLDVLAQNYDAVDYNDTYDPAKYQYEQTMNFNYGDQYFINRKDGTWLALYNAIANCNLLLENIDEKKSLFHYESDYKLIKGEALALRAYLHFDIYRMFAPAYSVDPEAKVIPYVTTYSNAVTVQSSGTEVLNNAIADLLAAKELMRDVDPINTESYIVGYPGDNTDTEEEGRIFLHNRRHRMNYYAVCGTLARVYLAKNDKPKALEQALEVINSNKFPWTKKEDFNADREEDKDRVMYKELLFAWDIAKRKDDLRDRFREDRTRLNCTVSEGGAIFETGSVGSVDYRYKQWLRETSSGGSSVFYIYKYKRADNNRHPLVAPALRLSEMYYIAAEAAFDTDPEAAWNYFNKVRYNRGIGQEIHGETSRDIFLNELLKECRKEFFAEGQIFYMYKRLNRNIVGQGGISIPASNQIFMLPMPNDEIAFGQRE</sequence>
<dbReference type="Pfam" id="PF07980">
    <property type="entry name" value="SusD_RagB"/>
    <property type="match status" value="1"/>
</dbReference>
<feature type="signal peptide" evidence="6">
    <location>
        <begin position="1"/>
        <end position="19"/>
    </location>
</feature>
<comment type="similarity">
    <text evidence="2">Belongs to the SusD family.</text>
</comment>
<evidence type="ECO:0000259" key="8">
    <source>
        <dbReference type="Pfam" id="PF14322"/>
    </source>
</evidence>
<dbReference type="InterPro" id="IPR012944">
    <property type="entry name" value="SusD_RagB_dom"/>
</dbReference>
<feature type="chain" id="PRO_5012256480" evidence="6">
    <location>
        <begin position="20"/>
        <end position="495"/>
    </location>
</feature>
<proteinExistence type="inferred from homology"/>
<evidence type="ECO:0000259" key="7">
    <source>
        <dbReference type="Pfam" id="PF07980"/>
    </source>
</evidence>
<dbReference type="Pfam" id="PF14322">
    <property type="entry name" value="SusD-like_3"/>
    <property type="match status" value="1"/>
</dbReference>
<comment type="subcellular location">
    <subcellularLocation>
        <location evidence="1">Cell outer membrane</location>
    </subcellularLocation>
</comment>
<gene>
    <name evidence="9" type="ORF">SAMN05660236_0688</name>
</gene>
<dbReference type="InterPro" id="IPR011990">
    <property type="entry name" value="TPR-like_helical_dom_sf"/>
</dbReference>
<name>A0A1T5J2B9_9BACT</name>
<dbReference type="OrthoDB" id="621570at2"/>
<reference evidence="9 10" key="1">
    <citation type="submission" date="2017-02" db="EMBL/GenBank/DDBJ databases">
        <authorList>
            <person name="Peterson S.W."/>
        </authorList>
    </citation>
    <scope>NUCLEOTIDE SEQUENCE [LARGE SCALE GENOMIC DNA]</scope>
    <source>
        <strain evidence="9 10">DSM 25262</strain>
    </source>
</reference>
<accession>A0A1T5J2B9</accession>
<dbReference type="InterPro" id="IPR033985">
    <property type="entry name" value="SusD-like_N"/>
</dbReference>
<evidence type="ECO:0000256" key="3">
    <source>
        <dbReference type="ARBA" id="ARBA00022729"/>
    </source>
</evidence>
<evidence type="ECO:0000256" key="6">
    <source>
        <dbReference type="SAM" id="SignalP"/>
    </source>
</evidence>
<dbReference type="SUPFAM" id="SSF48452">
    <property type="entry name" value="TPR-like"/>
    <property type="match status" value="1"/>
</dbReference>
<keyword evidence="3 6" id="KW-0732">Signal</keyword>
<dbReference type="STRING" id="688867.SAMN05660236_0688"/>
<dbReference type="AlphaFoldDB" id="A0A1T5J2B9"/>
<evidence type="ECO:0000256" key="5">
    <source>
        <dbReference type="ARBA" id="ARBA00023237"/>
    </source>
</evidence>
<organism evidence="9 10">
    <name type="scientific">Ohtaekwangia koreensis</name>
    <dbReference type="NCBI Taxonomy" id="688867"/>
    <lineage>
        <taxon>Bacteria</taxon>
        <taxon>Pseudomonadati</taxon>
        <taxon>Bacteroidota</taxon>
        <taxon>Cytophagia</taxon>
        <taxon>Cytophagales</taxon>
        <taxon>Fulvivirgaceae</taxon>
        <taxon>Ohtaekwangia</taxon>
    </lineage>
</organism>
<evidence type="ECO:0000256" key="4">
    <source>
        <dbReference type="ARBA" id="ARBA00023136"/>
    </source>
</evidence>
<protein>
    <submittedName>
        <fullName evidence="9">SusD family protein</fullName>
    </submittedName>
</protein>
<dbReference type="EMBL" id="FUZU01000001">
    <property type="protein sequence ID" value="SKC45657.1"/>
    <property type="molecule type" value="Genomic_DNA"/>
</dbReference>
<evidence type="ECO:0000313" key="9">
    <source>
        <dbReference type="EMBL" id="SKC45657.1"/>
    </source>
</evidence>
<dbReference type="PROSITE" id="PS51257">
    <property type="entry name" value="PROKAR_LIPOPROTEIN"/>
    <property type="match status" value="1"/>
</dbReference>
<feature type="domain" description="SusD-like N-terminal" evidence="8">
    <location>
        <begin position="20"/>
        <end position="213"/>
    </location>
</feature>
<dbReference type="RefSeq" id="WP_079685294.1">
    <property type="nucleotide sequence ID" value="NZ_FUZU01000001.1"/>
</dbReference>
<evidence type="ECO:0000256" key="2">
    <source>
        <dbReference type="ARBA" id="ARBA00006275"/>
    </source>
</evidence>
<keyword evidence="10" id="KW-1185">Reference proteome</keyword>
<evidence type="ECO:0000256" key="1">
    <source>
        <dbReference type="ARBA" id="ARBA00004442"/>
    </source>
</evidence>
<dbReference type="Proteomes" id="UP000190961">
    <property type="component" value="Unassembled WGS sequence"/>
</dbReference>
<keyword evidence="4" id="KW-0472">Membrane</keyword>
<feature type="domain" description="RagB/SusD" evidence="7">
    <location>
        <begin position="329"/>
        <end position="460"/>
    </location>
</feature>
<dbReference type="Gene3D" id="1.25.40.390">
    <property type="match status" value="2"/>
</dbReference>
<keyword evidence="5" id="KW-0998">Cell outer membrane</keyword>
<dbReference type="GO" id="GO:0009279">
    <property type="term" value="C:cell outer membrane"/>
    <property type="evidence" value="ECO:0007669"/>
    <property type="project" value="UniProtKB-SubCell"/>
</dbReference>